<dbReference type="InterPro" id="IPR036779">
    <property type="entry name" value="LysM_dom_sf"/>
</dbReference>
<feature type="domain" description="LysM" evidence="2">
    <location>
        <begin position="618"/>
        <end position="661"/>
    </location>
</feature>
<feature type="region of interest" description="Disordered" evidence="1">
    <location>
        <begin position="283"/>
        <end position="315"/>
    </location>
</feature>
<dbReference type="KEGG" id="tum:CBW65_21715"/>
<dbReference type="RefSeq" id="WP_087458653.1">
    <property type="nucleotide sequence ID" value="NZ_CP021434.1"/>
</dbReference>
<dbReference type="Gene3D" id="3.10.350.10">
    <property type="entry name" value="LysM domain"/>
    <property type="match status" value="1"/>
</dbReference>
<organism evidence="3 4">
    <name type="scientific">Tumebacillus avium</name>
    <dbReference type="NCBI Taxonomy" id="1903704"/>
    <lineage>
        <taxon>Bacteria</taxon>
        <taxon>Bacillati</taxon>
        <taxon>Bacillota</taxon>
        <taxon>Bacilli</taxon>
        <taxon>Bacillales</taxon>
        <taxon>Alicyclobacillaceae</taxon>
        <taxon>Tumebacillus</taxon>
    </lineage>
</organism>
<dbReference type="Pfam" id="PF01476">
    <property type="entry name" value="LysM"/>
    <property type="match status" value="1"/>
</dbReference>
<dbReference type="PANTHER" id="PTHR33734:SF22">
    <property type="entry name" value="MEMBRANE-BOUND LYTIC MUREIN TRANSGLYCOSYLASE D"/>
    <property type="match status" value="1"/>
</dbReference>
<evidence type="ECO:0000259" key="2">
    <source>
        <dbReference type="PROSITE" id="PS51782"/>
    </source>
</evidence>
<evidence type="ECO:0000313" key="4">
    <source>
        <dbReference type="Proteomes" id="UP000195437"/>
    </source>
</evidence>
<proteinExistence type="predicted"/>
<dbReference type="InterPro" id="IPR018392">
    <property type="entry name" value="LysM"/>
</dbReference>
<dbReference type="SMART" id="SM00257">
    <property type="entry name" value="LysM"/>
    <property type="match status" value="1"/>
</dbReference>
<dbReference type="Proteomes" id="UP000195437">
    <property type="component" value="Chromosome"/>
</dbReference>
<dbReference type="PANTHER" id="PTHR33734">
    <property type="entry name" value="LYSM DOMAIN-CONTAINING GPI-ANCHORED PROTEIN 2"/>
    <property type="match status" value="1"/>
</dbReference>
<feature type="compositionally biased region" description="Basic and acidic residues" evidence="1">
    <location>
        <begin position="443"/>
        <end position="479"/>
    </location>
</feature>
<accession>A0A1Y0ITJ5</accession>
<sequence length="666" mass="74930">MSDAEMIPSIRIHVDQQLLLEAVSGTEDVEDATLATEITGFDVEDDAYVLKGALSFTGFLRQEDAASLSEEIPDVLDDRDVFEAGDDVPEAHVIPLHHRMPFVLQVPMAAQQAHQRQHGILDVNPRIGTWNAHVLGEGTIHLRAELIVHGLSGGEGYVFRCGTQEEGVSAQKLDQLLDSDESRHYEAPKLEGEEEFEPPFEPAWNLEQAARYEDDALAEQAQEDDDWVIESPAGTAGEQESAFVREEDEGAEEEENDIVFTPDPNLVFPMPQPGSDWARQLEEADAATDSSPHMLNPFDTPPPQVSFGYDQTPGANPFTPPTNEFYGRQPFRSETVNPSFHQDSIQQKFAPPSDQTPLVADAVLPPEPQLEERETEDDENAFVLEETVEETVVETLEEVRSEGAVEAVQEPVQEPLQAEQVQVIDVTEIVQTETVEQVQVTAEHQEQQHEAEHHHEHHHDHEHQEHQEHDHVDHEQHDHHHDHHHQHGDDDDRPYEAEYQFEDEVNDAPPVQVQQQQPLVAVGPKLSVGSKHGEKQEVSPIKLSALLGDSRAHTADESSSSHQHHQAQHKEESYVHAVHESSSHHAEKYAPVHTKSHDEDSFWSDVLTRKEEHKVTMKFKIVQSEETLSGLAERYQTSVSDLLRANNLQDQVLDVGQILYIPAARR</sequence>
<dbReference type="SUPFAM" id="SSF54106">
    <property type="entry name" value="LysM domain"/>
    <property type="match status" value="1"/>
</dbReference>
<dbReference type="EMBL" id="CP021434">
    <property type="protein sequence ID" value="ARU63309.1"/>
    <property type="molecule type" value="Genomic_DNA"/>
</dbReference>
<dbReference type="PROSITE" id="PS51782">
    <property type="entry name" value="LYSM"/>
    <property type="match status" value="1"/>
</dbReference>
<dbReference type="CDD" id="cd00118">
    <property type="entry name" value="LysM"/>
    <property type="match status" value="1"/>
</dbReference>
<dbReference type="OrthoDB" id="2370698at2"/>
<keyword evidence="4" id="KW-1185">Reference proteome</keyword>
<feature type="region of interest" description="Disordered" evidence="1">
    <location>
        <begin position="439"/>
        <end position="494"/>
    </location>
</feature>
<gene>
    <name evidence="3" type="ORF">CBW65_21715</name>
</gene>
<feature type="region of interest" description="Disordered" evidence="1">
    <location>
        <begin position="550"/>
        <end position="572"/>
    </location>
</feature>
<evidence type="ECO:0000313" key="3">
    <source>
        <dbReference type="EMBL" id="ARU63309.1"/>
    </source>
</evidence>
<protein>
    <recommendedName>
        <fullName evidence="2">LysM domain-containing protein</fullName>
    </recommendedName>
</protein>
<reference evidence="4" key="1">
    <citation type="submission" date="2017-05" db="EMBL/GenBank/DDBJ databases">
        <authorList>
            <person name="Sung H."/>
        </authorList>
    </citation>
    <scope>NUCLEOTIDE SEQUENCE [LARGE SCALE GENOMIC DNA]</scope>
    <source>
        <strain evidence="4">AR23208</strain>
    </source>
</reference>
<name>A0A1Y0ITJ5_9BACL</name>
<dbReference type="AlphaFoldDB" id="A0A1Y0ITJ5"/>
<evidence type="ECO:0000256" key="1">
    <source>
        <dbReference type="SAM" id="MobiDB-lite"/>
    </source>
</evidence>